<dbReference type="PROSITE" id="PS51064">
    <property type="entry name" value="IRS_PTB"/>
    <property type="match status" value="1"/>
</dbReference>
<protein>
    <submittedName>
        <fullName evidence="4">Blast:Docking protein 2</fullName>
    </submittedName>
</protein>
<dbReference type="GO" id="GO:0007265">
    <property type="term" value="P:Ras protein signal transduction"/>
    <property type="evidence" value="ECO:0007669"/>
    <property type="project" value="TreeGrafter"/>
</dbReference>
<dbReference type="STRING" id="7266.A0A3B0K054"/>
<feature type="compositionally biased region" description="Low complexity" evidence="1">
    <location>
        <begin position="487"/>
        <end position="497"/>
    </location>
</feature>
<evidence type="ECO:0000313" key="4">
    <source>
        <dbReference type="EMBL" id="SPP78381.1"/>
    </source>
</evidence>
<dbReference type="InterPro" id="IPR001849">
    <property type="entry name" value="PH_domain"/>
</dbReference>
<dbReference type="SMART" id="SM00310">
    <property type="entry name" value="PTBI"/>
    <property type="match status" value="1"/>
</dbReference>
<dbReference type="PANTHER" id="PTHR21258">
    <property type="entry name" value="DOCKING PROTEIN RELATED"/>
    <property type="match status" value="1"/>
</dbReference>
<dbReference type="GO" id="GO:0005737">
    <property type="term" value="C:cytoplasm"/>
    <property type="evidence" value="ECO:0007669"/>
    <property type="project" value="TreeGrafter"/>
</dbReference>
<dbReference type="AlphaFoldDB" id="A0A3B0K054"/>
<feature type="compositionally biased region" description="Low complexity" evidence="1">
    <location>
        <begin position="672"/>
        <end position="707"/>
    </location>
</feature>
<dbReference type="GO" id="GO:0007169">
    <property type="term" value="P:cell surface receptor protein tyrosine kinase signaling pathway"/>
    <property type="evidence" value="ECO:0007669"/>
    <property type="project" value="TreeGrafter"/>
</dbReference>
<dbReference type="PROSITE" id="PS50003">
    <property type="entry name" value="PH_DOMAIN"/>
    <property type="match status" value="1"/>
</dbReference>
<dbReference type="OrthoDB" id="6243387at2759"/>
<proteinExistence type="predicted"/>
<dbReference type="SUPFAM" id="SSF50729">
    <property type="entry name" value="PH domain-like"/>
    <property type="match status" value="2"/>
</dbReference>
<dbReference type="SMART" id="SM00233">
    <property type="entry name" value="PH"/>
    <property type="match status" value="1"/>
</dbReference>
<organism evidence="4 5">
    <name type="scientific">Drosophila guanche</name>
    <name type="common">Fruit fly</name>
    <dbReference type="NCBI Taxonomy" id="7266"/>
    <lineage>
        <taxon>Eukaryota</taxon>
        <taxon>Metazoa</taxon>
        <taxon>Ecdysozoa</taxon>
        <taxon>Arthropoda</taxon>
        <taxon>Hexapoda</taxon>
        <taxon>Insecta</taxon>
        <taxon>Pterygota</taxon>
        <taxon>Neoptera</taxon>
        <taxon>Endopterygota</taxon>
        <taxon>Diptera</taxon>
        <taxon>Brachycera</taxon>
        <taxon>Muscomorpha</taxon>
        <taxon>Ephydroidea</taxon>
        <taxon>Drosophilidae</taxon>
        <taxon>Drosophila</taxon>
        <taxon>Sophophora</taxon>
    </lineage>
</organism>
<dbReference type="SMART" id="SM01244">
    <property type="entry name" value="IRS"/>
    <property type="match status" value="1"/>
</dbReference>
<dbReference type="GO" id="GO:0043410">
    <property type="term" value="P:positive regulation of MAPK cascade"/>
    <property type="evidence" value="ECO:0007669"/>
    <property type="project" value="TreeGrafter"/>
</dbReference>
<dbReference type="Pfam" id="PF02174">
    <property type="entry name" value="IRS"/>
    <property type="match status" value="1"/>
</dbReference>
<evidence type="ECO:0000256" key="1">
    <source>
        <dbReference type="SAM" id="MobiDB-lite"/>
    </source>
</evidence>
<evidence type="ECO:0000313" key="5">
    <source>
        <dbReference type="Proteomes" id="UP000268350"/>
    </source>
</evidence>
<reference evidence="5" key="1">
    <citation type="submission" date="2018-01" db="EMBL/GenBank/DDBJ databases">
        <authorList>
            <person name="Alioto T."/>
            <person name="Alioto T."/>
        </authorList>
    </citation>
    <scope>NUCLEOTIDE SEQUENCE [LARGE SCALE GENOMIC DNA]</scope>
</reference>
<dbReference type="PANTHER" id="PTHR21258:SF62">
    <property type="entry name" value="INSULIN RECEPTOR SUBSTRATE 1"/>
    <property type="match status" value="1"/>
</dbReference>
<feature type="region of interest" description="Disordered" evidence="1">
    <location>
        <begin position="672"/>
        <end position="713"/>
    </location>
</feature>
<dbReference type="InterPro" id="IPR002404">
    <property type="entry name" value="IRS_PTB"/>
</dbReference>
<accession>A0A3B0K054</accession>
<sequence>MPAQNQIYCELTKLDENRRNAKAHTDPVEEYPRRIVWIDRVEDNRGDDGRDDDGDGDYDDGVVVRRRGAVVRTQHRMDVEIPVLAGYLNVPTQTGFSLNRISKKKPCSRYCLLFKASRHGIARLEMCENKDDKNPKIFTLENCVKITQDPPPDKLIHIVKRNGTLTVNTNSDEELKDWITALQTVAFCDTAAGGHAVHGGAIEEDNDLYCSSFDGLFMITLIPSEASIRCSIEPKTYMLQMTPTELQLKSEDLNVTIAMWPYRFIRKYGYRDGKFTFEAGRKCTTGEGVFTLDHTNPQEVFRCMSAKMKSMKKLISGDSLSTIECGENQFSAAAGMEPGSRSPLPPSPSSNPHAGEFEINSTQSCISLRGFISSNDSLNNFAASNGSGGAAAAGGAGGGGVVASVTLSVPPNSSKHIPNKPPRKLGGLVPVSGPGSQNHCDKYKNIVKYEPVAITTSSPSDANSKNGGGSGSSMVILKPPSPETIASRSGSTSSISSTPPDLPLRNESTKPQLERDYECIENITEAWRTRGVGDVRHCERIPSILCDTSDFVRQRSVSKHKDLASKSSGSSTTKIIDIDIGEGVTSSPATPNNSVGVLMSSSDSNYDRLDFLSPNNKTSSGYKTIVNVTLPVNRLRCSPPPPNEYELIASPDTESFRKADDSHLGYGVLRKSTNANNNNSNNNNNIGISSNNNNSNSSNATTNKSNNESALDHRSYNGLNYTIVSKPKRV</sequence>
<feature type="domain" description="IRS-type PTB" evidence="3">
    <location>
        <begin position="213"/>
        <end position="318"/>
    </location>
</feature>
<evidence type="ECO:0000259" key="3">
    <source>
        <dbReference type="PROSITE" id="PS51064"/>
    </source>
</evidence>
<dbReference type="Pfam" id="PF00169">
    <property type="entry name" value="PH"/>
    <property type="match status" value="1"/>
</dbReference>
<name>A0A3B0K054_DROGU</name>
<feature type="domain" description="PH" evidence="2">
    <location>
        <begin position="81"/>
        <end position="187"/>
    </location>
</feature>
<keyword evidence="5" id="KW-1185">Reference proteome</keyword>
<dbReference type="Gene3D" id="2.30.29.30">
    <property type="entry name" value="Pleckstrin-homology domain (PH domain)/Phosphotyrosine-binding domain (PTB)"/>
    <property type="match status" value="2"/>
</dbReference>
<dbReference type="InterPro" id="IPR050996">
    <property type="entry name" value="Docking_Protein_DOK"/>
</dbReference>
<gene>
    <name evidence="4" type="ORF">DGUA_6G011018</name>
</gene>
<feature type="region of interest" description="Disordered" evidence="1">
    <location>
        <begin position="456"/>
        <end position="511"/>
    </location>
</feature>
<dbReference type="InterPro" id="IPR011993">
    <property type="entry name" value="PH-like_dom_sf"/>
</dbReference>
<dbReference type="Proteomes" id="UP000268350">
    <property type="component" value="Unassembled WGS sequence"/>
</dbReference>
<feature type="region of interest" description="Disordered" evidence="1">
    <location>
        <begin position="333"/>
        <end position="356"/>
    </location>
</feature>
<evidence type="ECO:0000259" key="2">
    <source>
        <dbReference type="PROSITE" id="PS50003"/>
    </source>
</evidence>
<dbReference type="EMBL" id="OUUW01000003">
    <property type="protein sequence ID" value="SPP78381.1"/>
    <property type="molecule type" value="Genomic_DNA"/>
</dbReference>